<feature type="compositionally biased region" description="Gly residues" evidence="3">
    <location>
        <begin position="388"/>
        <end position="416"/>
    </location>
</feature>
<proteinExistence type="predicted"/>
<dbReference type="SUPFAM" id="SSF51120">
    <property type="entry name" value="beta-Roll"/>
    <property type="match status" value="2"/>
</dbReference>
<comment type="caution">
    <text evidence="4">The sequence shown here is derived from an EMBL/GenBank/DDBJ whole genome shotgun (WGS) entry which is preliminary data.</text>
</comment>
<dbReference type="SUPFAM" id="SSF101898">
    <property type="entry name" value="NHL repeat"/>
    <property type="match status" value="1"/>
</dbReference>
<dbReference type="GO" id="GO:0005509">
    <property type="term" value="F:calcium ion binding"/>
    <property type="evidence" value="ECO:0007669"/>
    <property type="project" value="InterPro"/>
</dbReference>
<dbReference type="InterPro" id="IPR050557">
    <property type="entry name" value="RTX_toxin/Mannuronan_C5-epim"/>
</dbReference>
<dbReference type="eggNOG" id="COG2931">
    <property type="taxonomic scope" value="Bacteria"/>
</dbReference>
<sequence length="550" mass="55490">MLTLVDTTTLDTGSVGFTYISDNDEFFAYSTEITRLGRDGSSLDSFASPGESANDYDLDWLETGISLGDTEIPAGTLLVFNGETDLLDIYAVDPDTGDVIASLETDFGNSHVVGGAYHEERATFFAIQDTVPEGEDLDSLIAEIDPVTGEVLNTFATTDFAEDFTIFYGDIEVEQSTGTLLITSSREGRVMLAEPDGSSATIEDFPDDVTGTFAGISDIPGDPESVFLATLDGTVYELTDLRIEANGPEVLVGIDGDDSIDGLGGDDRLEGGAGNDTLNGGPGNDGLLGEDGDDELTGGPGKDNIAGSDGNDVISGGDDDDFLGGGLGNDTMEGNSGADTLGGGFGNDEVDGGDGDDVAAGGPGDDFLTGGQGNDTMGGSFGTDTVIGLGGDDSLGGGTGMDSLDGGAGDDLLGGGEGDDTVVGGTGNDFLAGGGRDDIVEGGAGNDTINGGDGDDTLEGGAGEDVFVWNVADPGAVDVIADFEDGLDSIRLTGIQNAPGSGLQGRVDALAIQDATLDGALGAELSYNGQTIFLSGVSASELSLADFDFL</sequence>
<dbReference type="GO" id="GO:0005576">
    <property type="term" value="C:extracellular region"/>
    <property type="evidence" value="ECO:0007669"/>
    <property type="project" value="UniProtKB-SubCell"/>
</dbReference>
<feature type="region of interest" description="Disordered" evidence="3">
    <location>
        <begin position="262"/>
        <end position="456"/>
    </location>
</feature>
<dbReference type="AlphaFoldDB" id="W4HFP7"/>
<dbReference type="PATRIC" id="fig|1317118.6.peg.4139"/>
<keyword evidence="2" id="KW-0964">Secreted</keyword>
<dbReference type="InterPro" id="IPR001343">
    <property type="entry name" value="Hemolysn_Ca-bd"/>
</dbReference>
<protein>
    <submittedName>
        <fullName evidence="4">Putative calcium-binding protein</fullName>
    </submittedName>
</protein>
<gene>
    <name evidence="4" type="ORF">ATO8_20209</name>
</gene>
<dbReference type="PRINTS" id="PR00313">
    <property type="entry name" value="CABNDNGRPT"/>
</dbReference>
<keyword evidence="5" id="KW-1185">Reference proteome</keyword>
<dbReference type="PANTHER" id="PTHR38340:SF1">
    <property type="entry name" value="S-LAYER PROTEIN"/>
    <property type="match status" value="1"/>
</dbReference>
<comment type="subcellular location">
    <subcellularLocation>
        <location evidence="1">Secreted</location>
    </subcellularLocation>
</comment>
<dbReference type="STRING" id="1379903.ATO8_20209"/>
<evidence type="ECO:0000256" key="1">
    <source>
        <dbReference type="ARBA" id="ARBA00004613"/>
    </source>
</evidence>
<dbReference type="PANTHER" id="PTHR38340">
    <property type="entry name" value="S-LAYER PROTEIN"/>
    <property type="match status" value="1"/>
</dbReference>
<feature type="compositionally biased region" description="Acidic residues" evidence="3">
    <location>
        <begin position="348"/>
        <end position="357"/>
    </location>
</feature>
<reference evidence="4 5" key="1">
    <citation type="journal article" date="2014" name="Antonie Van Leeuwenhoek">
        <title>Roseivivax atlanticus sp. nov., isolated from surface seawater of the Atlantic Ocean.</title>
        <authorList>
            <person name="Li G."/>
            <person name="Lai Q."/>
            <person name="Liu X."/>
            <person name="Sun F."/>
            <person name="Shao Z."/>
        </authorList>
    </citation>
    <scope>NUCLEOTIDE SEQUENCE [LARGE SCALE GENOMIC DNA]</scope>
    <source>
        <strain evidence="4 5">22II-s10s</strain>
    </source>
</reference>
<organism evidence="4 5">
    <name type="scientific">Roseivivax marinus</name>
    <dbReference type="NCBI Taxonomy" id="1379903"/>
    <lineage>
        <taxon>Bacteria</taxon>
        <taxon>Pseudomonadati</taxon>
        <taxon>Pseudomonadota</taxon>
        <taxon>Alphaproteobacteria</taxon>
        <taxon>Rhodobacterales</taxon>
        <taxon>Roseobacteraceae</taxon>
        <taxon>Roseivivax</taxon>
    </lineage>
</organism>
<dbReference type="InterPro" id="IPR018511">
    <property type="entry name" value="Hemolysin-typ_Ca-bd_CS"/>
</dbReference>
<evidence type="ECO:0000256" key="3">
    <source>
        <dbReference type="SAM" id="MobiDB-lite"/>
    </source>
</evidence>
<dbReference type="Gene3D" id="2.150.10.10">
    <property type="entry name" value="Serralysin-like metalloprotease, C-terminal"/>
    <property type="match status" value="3"/>
</dbReference>
<name>W4HFP7_9RHOB</name>
<dbReference type="Proteomes" id="UP000019063">
    <property type="component" value="Unassembled WGS sequence"/>
</dbReference>
<dbReference type="RefSeq" id="WP_051487958.1">
    <property type="nucleotide sequence ID" value="NZ_AQQW01000023.1"/>
</dbReference>
<dbReference type="Pfam" id="PF00353">
    <property type="entry name" value="HemolysinCabind"/>
    <property type="match status" value="5"/>
</dbReference>
<evidence type="ECO:0000256" key="2">
    <source>
        <dbReference type="ARBA" id="ARBA00022525"/>
    </source>
</evidence>
<dbReference type="PROSITE" id="PS00330">
    <property type="entry name" value="HEMOLYSIN_CALCIUM"/>
    <property type="match status" value="3"/>
</dbReference>
<accession>W4HFP7</accession>
<dbReference type="InterPro" id="IPR011049">
    <property type="entry name" value="Serralysin-like_metalloprot_C"/>
</dbReference>
<evidence type="ECO:0000313" key="5">
    <source>
        <dbReference type="Proteomes" id="UP000019063"/>
    </source>
</evidence>
<evidence type="ECO:0000313" key="4">
    <source>
        <dbReference type="EMBL" id="ETW10815.1"/>
    </source>
</evidence>
<dbReference type="EMBL" id="AQQW01000023">
    <property type="protein sequence ID" value="ETW10815.1"/>
    <property type="molecule type" value="Genomic_DNA"/>
</dbReference>